<dbReference type="InterPro" id="IPR048494">
    <property type="entry name" value="Dit-like_N"/>
</dbReference>
<feature type="region of interest" description="Disordered" evidence="1">
    <location>
        <begin position="128"/>
        <end position="171"/>
    </location>
</feature>
<evidence type="ECO:0000313" key="3">
    <source>
        <dbReference type="EMBL" id="AVH41813.1"/>
    </source>
</evidence>
<evidence type="ECO:0000313" key="4">
    <source>
        <dbReference type="Proteomes" id="UP000237717"/>
    </source>
</evidence>
<dbReference type="EMBL" id="CP026924">
    <property type="protein sequence ID" value="AVH41813.1"/>
    <property type="molecule type" value="Genomic_DNA"/>
</dbReference>
<protein>
    <recommendedName>
        <fullName evidence="2">Dit-like phage tail protein N-terminal domain-containing protein</fullName>
    </recommendedName>
</protein>
<feature type="compositionally biased region" description="Basic and acidic residues" evidence="1">
    <location>
        <begin position="130"/>
        <end position="142"/>
    </location>
</feature>
<accession>A0A2L2LBU9</accession>
<dbReference type="RefSeq" id="WP_104679427.1">
    <property type="nucleotide sequence ID" value="NZ_CP026924.1"/>
</dbReference>
<feature type="domain" description="Dit-like phage tail protein N-terminal" evidence="2">
    <location>
        <begin position="16"/>
        <end position="124"/>
    </location>
</feature>
<dbReference type="Pfam" id="PF21821">
    <property type="entry name" value="Dit_like"/>
    <property type="match status" value="1"/>
</dbReference>
<organism evidence="3 4">
    <name type="scientific">Agrobacterium tumefaciens</name>
    <dbReference type="NCBI Taxonomy" id="358"/>
    <lineage>
        <taxon>Bacteria</taxon>
        <taxon>Pseudomonadati</taxon>
        <taxon>Pseudomonadota</taxon>
        <taxon>Alphaproteobacteria</taxon>
        <taxon>Hyphomicrobiales</taxon>
        <taxon>Rhizobiaceae</taxon>
        <taxon>Rhizobium/Agrobacterium group</taxon>
        <taxon>Agrobacterium</taxon>
        <taxon>Agrobacterium tumefaciens complex</taxon>
    </lineage>
</organism>
<gene>
    <name evidence="3" type="ORF">At1D1609_17590</name>
</gene>
<dbReference type="Proteomes" id="UP000237717">
    <property type="component" value="Chromosome I"/>
</dbReference>
<name>A0A2L2LBU9_AGRTU</name>
<evidence type="ECO:0000256" key="1">
    <source>
        <dbReference type="SAM" id="MobiDB-lite"/>
    </source>
</evidence>
<evidence type="ECO:0000259" key="2">
    <source>
        <dbReference type="Pfam" id="PF21821"/>
    </source>
</evidence>
<reference evidence="3 4" key="1">
    <citation type="submission" date="2018-02" db="EMBL/GenBank/DDBJ databases">
        <title>Complete genome sequence of Agrobacterium tumefaciens 1D1609.</title>
        <authorList>
            <person name="Cho S.-T."/>
            <person name="Haryono M."/>
            <person name="Chang H.-H."/>
            <person name="Santos M.N."/>
            <person name="Lai E.-M."/>
            <person name="Kuo C.-H."/>
        </authorList>
    </citation>
    <scope>NUCLEOTIDE SEQUENCE [LARGE SCALE GENOMIC DNA]</scope>
    <source>
        <strain evidence="3 4">1D1609</strain>
    </source>
</reference>
<proteinExistence type="predicted"/>
<dbReference type="AlphaFoldDB" id="A0A2L2LBU9"/>
<sequence length="187" mass="19842">MPAIAFSRLIGPVPIDCVITENPVSELLMTEIPIETGSKITDHAVVMPKRVSLDIATANATASYGALVAFQESRVPFTLVTGLAIFRNMLIKRIDPERDASFSTILRCRVELQEAILVGTAYAADPDGDNYERGKAGGEKSLKSAAPAPERSRDPVTADRSTGTVQRGDAGVVTVPSSLPLLSSVFG</sequence>